<organism evidence="2 3">
    <name type="scientific">Peptostreptococcus equinus</name>
    <dbReference type="NCBI Taxonomy" id="3003601"/>
    <lineage>
        <taxon>Bacteria</taxon>
        <taxon>Bacillati</taxon>
        <taxon>Bacillota</taxon>
        <taxon>Clostridia</taxon>
        <taxon>Peptostreptococcales</taxon>
        <taxon>Peptostreptococcaceae</taxon>
        <taxon>Peptostreptococcus</taxon>
    </lineage>
</organism>
<protein>
    <submittedName>
        <fullName evidence="2">Type II toxin-antitoxin system HicB family antitoxin</fullName>
    </submittedName>
</protein>
<evidence type="ECO:0000313" key="2">
    <source>
        <dbReference type="EMBL" id="WAW15441.1"/>
    </source>
</evidence>
<dbReference type="SUPFAM" id="SSF143100">
    <property type="entry name" value="TTHA1013/TTHA0281-like"/>
    <property type="match status" value="1"/>
</dbReference>
<dbReference type="InterPro" id="IPR035069">
    <property type="entry name" value="TTHA1013/TTHA0281-like"/>
</dbReference>
<name>A0ABY7JRH4_9FIRM</name>
<feature type="domain" description="HicB-like antitoxin of toxin-antitoxin system" evidence="1">
    <location>
        <begin position="9"/>
        <end position="110"/>
    </location>
</feature>
<dbReference type="Pfam" id="PF15919">
    <property type="entry name" value="HicB_lk_antitox"/>
    <property type="match status" value="1"/>
</dbReference>
<dbReference type="RefSeq" id="WP_269312114.1">
    <property type="nucleotide sequence ID" value="NZ_CP114052.1"/>
</dbReference>
<reference evidence="2" key="1">
    <citation type="submission" date="2022-12" db="EMBL/GenBank/DDBJ databases">
        <title>Peptostreptococcus.</title>
        <authorList>
            <person name="Lee S.H."/>
        </authorList>
    </citation>
    <scope>NUCLEOTIDE SEQUENCE</scope>
    <source>
        <strain evidence="2">CBA3647</strain>
    </source>
</reference>
<keyword evidence="3" id="KW-1185">Reference proteome</keyword>
<sequence length="134" mass="15375">MRKELKLAYPVLMKKTDDGYYVEIPDFDIATQGSNVAEAMEMARDAIGLMGIDYQDDKKDLPEPYSIKFNEDEFDIETLVDINLAEYRRKLENKSVKKNCTIPYWLNEKAEKEGINFSKLLQEAVAKALGVSLK</sequence>
<dbReference type="Proteomes" id="UP001164187">
    <property type="component" value="Chromosome"/>
</dbReference>
<dbReference type="InterPro" id="IPR031807">
    <property type="entry name" value="HicB-like"/>
</dbReference>
<dbReference type="Gene3D" id="3.30.160.250">
    <property type="match status" value="1"/>
</dbReference>
<accession>A0ABY7JRH4</accession>
<evidence type="ECO:0000259" key="1">
    <source>
        <dbReference type="Pfam" id="PF15919"/>
    </source>
</evidence>
<proteinExistence type="predicted"/>
<gene>
    <name evidence="2" type="ORF">O0R46_03075</name>
</gene>
<evidence type="ECO:0000313" key="3">
    <source>
        <dbReference type="Proteomes" id="UP001164187"/>
    </source>
</evidence>
<dbReference type="EMBL" id="CP114052">
    <property type="protein sequence ID" value="WAW15441.1"/>
    <property type="molecule type" value="Genomic_DNA"/>
</dbReference>